<dbReference type="RefSeq" id="WP_130852176.1">
    <property type="nucleotide sequence ID" value="NZ_UYIG01000141.1"/>
</dbReference>
<keyword evidence="2" id="KW-1185">Reference proteome</keyword>
<dbReference type="OrthoDB" id="2293123at2"/>
<reference evidence="1 2" key="1">
    <citation type="submission" date="2018-11" db="EMBL/GenBank/DDBJ databases">
        <authorList>
            <person name="Wuyts S."/>
        </authorList>
    </citation>
    <scope>NUCLEOTIDE SEQUENCE [LARGE SCALE GENOMIC DNA]</scope>
    <source>
        <strain evidence="1">Lactobacillus mudanjiangensis AMBF249</strain>
    </source>
</reference>
<sequence length="122" mass="14357">MKSDDFQVELAILKIRQDFLEKQIMILLNRKSKQFMLLHGLSSQKVLADAVSTLVSGYYYRRPSKQHGHVDNDSSVFEFIMPLYQHQMYIKFFMTPTGTEFRSLHPAERFPDFTFHQIKGGH</sequence>
<dbReference type="AlphaFoldDB" id="A0A660E1T2"/>
<accession>A0A660E1T2</accession>
<proteinExistence type="predicted"/>
<evidence type="ECO:0000313" key="1">
    <source>
        <dbReference type="EMBL" id="VDG29604.1"/>
    </source>
</evidence>
<dbReference type="Proteomes" id="UP000289996">
    <property type="component" value="Unassembled WGS sequence"/>
</dbReference>
<organism evidence="1 2">
    <name type="scientific">Lactiplantibacillus mudanjiangensis</name>
    <dbReference type="NCBI Taxonomy" id="1296538"/>
    <lineage>
        <taxon>Bacteria</taxon>
        <taxon>Bacillati</taxon>
        <taxon>Bacillota</taxon>
        <taxon>Bacilli</taxon>
        <taxon>Lactobacillales</taxon>
        <taxon>Lactobacillaceae</taxon>
        <taxon>Lactiplantibacillus</taxon>
    </lineage>
</organism>
<name>A0A660E1T2_9LACO</name>
<evidence type="ECO:0000313" key="2">
    <source>
        <dbReference type="Proteomes" id="UP000289996"/>
    </source>
</evidence>
<gene>
    <name evidence="1" type="ORF">MUDAN_MDHGFNIF_01165</name>
</gene>
<dbReference type="EMBL" id="UYIG01000141">
    <property type="protein sequence ID" value="VDG29604.1"/>
    <property type="molecule type" value="Genomic_DNA"/>
</dbReference>
<protein>
    <submittedName>
        <fullName evidence="1">Uncharacterized protein</fullName>
    </submittedName>
</protein>